<proteinExistence type="predicted"/>
<comment type="caution">
    <text evidence="1">The sequence shown here is derived from an EMBL/GenBank/DDBJ whole genome shotgun (WGS) entry which is preliminary data.</text>
</comment>
<organism evidence="1 2">
    <name type="scientific">Pleurodeles waltl</name>
    <name type="common">Iberian ribbed newt</name>
    <dbReference type="NCBI Taxonomy" id="8319"/>
    <lineage>
        <taxon>Eukaryota</taxon>
        <taxon>Metazoa</taxon>
        <taxon>Chordata</taxon>
        <taxon>Craniata</taxon>
        <taxon>Vertebrata</taxon>
        <taxon>Euteleostomi</taxon>
        <taxon>Amphibia</taxon>
        <taxon>Batrachia</taxon>
        <taxon>Caudata</taxon>
        <taxon>Salamandroidea</taxon>
        <taxon>Salamandridae</taxon>
        <taxon>Pleurodelinae</taxon>
        <taxon>Pleurodeles</taxon>
    </lineage>
</organism>
<dbReference type="AlphaFoldDB" id="A0AAV7KSR6"/>
<dbReference type="EMBL" id="JANPWB010000016">
    <property type="protein sequence ID" value="KAJ1081220.1"/>
    <property type="molecule type" value="Genomic_DNA"/>
</dbReference>
<gene>
    <name evidence="1" type="ORF">NDU88_001403</name>
</gene>
<evidence type="ECO:0000313" key="2">
    <source>
        <dbReference type="Proteomes" id="UP001066276"/>
    </source>
</evidence>
<protein>
    <submittedName>
        <fullName evidence="1">Uncharacterized protein</fullName>
    </submittedName>
</protein>
<name>A0AAV7KSR6_PLEWA</name>
<evidence type="ECO:0000313" key="1">
    <source>
        <dbReference type="EMBL" id="KAJ1081220.1"/>
    </source>
</evidence>
<accession>A0AAV7KSR6</accession>
<sequence>MLNGVPVPASLSAGEYQEYLMCRLTKLRASRFCCLASMLSYSKNGLNMRNLDRQLAARNGGICIVKAVSHGRAVLLERVFLLKLLFLVQKVCGEKMEELEKLDAEVMAPCWSKL</sequence>
<keyword evidence="2" id="KW-1185">Reference proteome</keyword>
<dbReference type="Proteomes" id="UP001066276">
    <property type="component" value="Chromosome 12"/>
</dbReference>
<reference evidence="1" key="1">
    <citation type="journal article" date="2022" name="bioRxiv">
        <title>Sequencing and chromosome-scale assembly of the giantPleurodeles waltlgenome.</title>
        <authorList>
            <person name="Brown T."/>
            <person name="Elewa A."/>
            <person name="Iarovenko S."/>
            <person name="Subramanian E."/>
            <person name="Araus A.J."/>
            <person name="Petzold A."/>
            <person name="Susuki M."/>
            <person name="Suzuki K.-i.T."/>
            <person name="Hayashi T."/>
            <person name="Toyoda A."/>
            <person name="Oliveira C."/>
            <person name="Osipova E."/>
            <person name="Leigh N.D."/>
            <person name="Simon A."/>
            <person name="Yun M.H."/>
        </authorList>
    </citation>
    <scope>NUCLEOTIDE SEQUENCE</scope>
    <source>
        <strain evidence="1">20211129_DDA</strain>
        <tissue evidence="1">Liver</tissue>
    </source>
</reference>